<dbReference type="InterPro" id="IPR004119">
    <property type="entry name" value="EcKL"/>
</dbReference>
<dbReference type="SMART" id="SM00587">
    <property type="entry name" value="CHK"/>
    <property type="match status" value="1"/>
</dbReference>
<evidence type="ECO:0000313" key="2">
    <source>
        <dbReference type="EMBL" id="JAS64395.1"/>
    </source>
</evidence>
<dbReference type="EMBL" id="GECZ01005374">
    <property type="protein sequence ID" value="JAS64395.1"/>
    <property type="molecule type" value="Transcribed_RNA"/>
</dbReference>
<dbReference type="Pfam" id="PF02958">
    <property type="entry name" value="EcKL"/>
    <property type="match status" value="1"/>
</dbReference>
<dbReference type="PANTHER" id="PTHR11012">
    <property type="entry name" value="PROTEIN KINASE-LIKE DOMAIN-CONTAINING"/>
    <property type="match status" value="1"/>
</dbReference>
<dbReference type="Gene3D" id="3.90.1200.10">
    <property type="match status" value="1"/>
</dbReference>
<feature type="domain" description="CHK kinase-like" evidence="1">
    <location>
        <begin position="123"/>
        <end position="318"/>
    </location>
</feature>
<protein>
    <recommendedName>
        <fullName evidence="1">CHK kinase-like domain-containing protein</fullName>
    </recommendedName>
</protein>
<organism evidence="2">
    <name type="scientific">Cuerna arida</name>
    <dbReference type="NCBI Taxonomy" id="1464854"/>
    <lineage>
        <taxon>Eukaryota</taxon>
        <taxon>Metazoa</taxon>
        <taxon>Ecdysozoa</taxon>
        <taxon>Arthropoda</taxon>
        <taxon>Hexapoda</taxon>
        <taxon>Insecta</taxon>
        <taxon>Pterygota</taxon>
        <taxon>Neoptera</taxon>
        <taxon>Paraneoptera</taxon>
        <taxon>Hemiptera</taxon>
        <taxon>Auchenorrhyncha</taxon>
        <taxon>Membracoidea</taxon>
        <taxon>Cicadellidae</taxon>
        <taxon>Cicadellinae</taxon>
        <taxon>Proconiini</taxon>
        <taxon>Cuerna</taxon>
    </lineage>
</organism>
<evidence type="ECO:0000259" key="1">
    <source>
        <dbReference type="SMART" id="SM00587"/>
    </source>
</evidence>
<dbReference type="AlphaFoldDB" id="A0A1B6GPN4"/>
<name>A0A1B6GPN4_9HEMI</name>
<dbReference type="SUPFAM" id="SSF56112">
    <property type="entry name" value="Protein kinase-like (PK-like)"/>
    <property type="match status" value="1"/>
</dbReference>
<accession>A0A1B6GPN4</accession>
<dbReference type="InterPro" id="IPR015897">
    <property type="entry name" value="CHK_kinase-like"/>
</dbReference>
<dbReference type="InterPro" id="IPR011009">
    <property type="entry name" value="Kinase-like_dom_sf"/>
</dbReference>
<reference evidence="2" key="1">
    <citation type="submission" date="2015-11" db="EMBL/GenBank/DDBJ databases">
        <title>De novo transcriptome assembly of four potential Pierce s Disease insect vectors from Arizona vineyards.</title>
        <authorList>
            <person name="Tassone E.E."/>
        </authorList>
    </citation>
    <scope>NUCLEOTIDE SEQUENCE</scope>
</reference>
<gene>
    <name evidence="2" type="ORF">g.17641</name>
</gene>
<sequence>MEQAVPEWLSSEFLKQCLQHEKDYEDIEITKFTASSAISVGEQYGSCPIRVKIEYRKQKGSDELSSLFLVLKSELKDGTVKEILDTFEFSESIFYQRFIPKTIPLTKTPFAARSFYSPKLSVIILEDLKEKRFVLGDKKNGLDFEHCRLYVAAAASLHAASLTVLEEDPELISIVGKEKMFVSSQPVKHGLQTMVSCGLRCLAEYTETSDKFNKYTELIRDCSTTILDTVIEAVKPRKDEFNAMNHGDAWTNNMMFRYNDKGSPCEVRLLDFAITKYASPLNDIVYFIWTSASDNVRTHRLDELYAFYVEELNKNLKRINRSESMSHEEATAVVRRLLPLGFFMAVIFQPFIGENAPASMEPFFTKEREEESYQIYNLTFSNEKYRQNRLPKLVHQLEIAGVFEFLESVKKTLSKNES</sequence>
<proteinExistence type="predicted"/>
<dbReference type="PANTHER" id="PTHR11012:SF56">
    <property type="entry name" value="CHK KINASE-LIKE DOMAIN-CONTAINING PROTEIN-RELATED"/>
    <property type="match status" value="1"/>
</dbReference>